<evidence type="ECO:0000256" key="5">
    <source>
        <dbReference type="ARBA" id="ARBA00023306"/>
    </source>
</evidence>
<keyword evidence="9" id="KW-1185">Reference proteome</keyword>
<evidence type="ECO:0000313" key="9">
    <source>
        <dbReference type="Proteomes" id="UP001286174"/>
    </source>
</evidence>
<dbReference type="RefSeq" id="WP_370596344.1">
    <property type="nucleotide sequence ID" value="NZ_JALBUR010000022.1"/>
</dbReference>
<keyword evidence="6" id="KW-0472">Membrane</keyword>
<dbReference type="PANTHER" id="PTHR37820">
    <property type="entry name" value="CELL DIVISION PROTEIN DIVIB"/>
    <property type="match status" value="1"/>
</dbReference>
<keyword evidence="4 6" id="KW-1133">Transmembrane helix</keyword>
<keyword evidence="2" id="KW-0132">Cell division</keyword>
<comment type="caution">
    <text evidence="8">The sequence shown here is derived from an EMBL/GenBank/DDBJ whole genome shotgun (WGS) entry which is preliminary data.</text>
</comment>
<feature type="transmembrane region" description="Helical" evidence="6">
    <location>
        <begin position="41"/>
        <end position="60"/>
    </location>
</feature>
<evidence type="ECO:0000256" key="4">
    <source>
        <dbReference type="ARBA" id="ARBA00022989"/>
    </source>
</evidence>
<evidence type="ECO:0000259" key="7">
    <source>
        <dbReference type="Pfam" id="PF08478"/>
    </source>
</evidence>
<evidence type="ECO:0000256" key="1">
    <source>
        <dbReference type="ARBA" id="ARBA00022475"/>
    </source>
</evidence>
<dbReference type="Proteomes" id="UP001286174">
    <property type="component" value="Unassembled WGS sequence"/>
</dbReference>
<sequence>MSENLGDKDLESLGYEHVQKILNHQRIKQDTQRFRKDQPRLLRAAIVCAFAVILGIYALLPASKIAAVQVTGNSVLPSSYIEELGGLSTKKLFYTSIPSLISYKVRQNPIVSDCKVSLLSGNVVKVAVTEKKVLGYRYTDSAQVVLEDGSTAPLLSQYLDLIANVPLIIGFDADEDTQKLAQAMADVKPEIISQMAEIDKYSLSYDASTVRVLMRTGGYFYASYDSFYKVNYYFDVYANMSDRSLCVVGTDWGSIVNTQVCPWNQTSDDYWTDSNGNVITNSSGDKAIKHYYTDENGNDALDANGNKIPIPIDENGDEVVDGDFLAHYADGEYSTGTYVSSDSN</sequence>
<dbReference type="Pfam" id="PF08478">
    <property type="entry name" value="POTRA_1"/>
    <property type="match status" value="1"/>
</dbReference>
<accession>A0AB35U5N2</accession>
<evidence type="ECO:0000256" key="6">
    <source>
        <dbReference type="SAM" id="Phobius"/>
    </source>
</evidence>
<dbReference type="InterPro" id="IPR050487">
    <property type="entry name" value="FtsQ_DivIB"/>
</dbReference>
<organism evidence="8 9">
    <name type="scientific">Grylomicrobium aquisgranensis</name>
    <dbReference type="NCBI Taxonomy" id="2926318"/>
    <lineage>
        <taxon>Bacteria</taxon>
        <taxon>Bacillati</taxon>
        <taxon>Bacillota</taxon>
        <taxon>Erysipelotrichia</taxon>
        <taxon>Erysipelotrichales</taxon>
        <taxon>Erysipelotrichaceae</taxon>
        <taxon>Grylomicrobium</taxon>
    </lineage>
</organism>
<feature type="domain" description="POTRA" evidence="7">
    <location>
        <begin position="63"/>
        <end position="130"/>
    </location>
</feature>
<gene>
    <name evidence="8" type="ORF">MOZ60_08465</name>
</gene>
<keyword evidence="3 6" id="KW-0812">Transmembrane</keyword>
<dbReference type="InterPro" id="IPR013685">
    <property type="entry name" value="POTRA_FtsQ_type"/>
</dbReference>
<reference evidence="8 9" key="1">
    <citation type="submission" date="2022-03" db="EMBL/GenBank/DDBJ databases">
        <title>Novel taxa within the pig intestine.</title>
        <authorList>
            <person name="Wylensek D."/>
            <person name="Bishof K."/>
            <person name="Afrizal A."/>
            <person name="Clavel T."/>
        </authorList>
    </citation>
    <scope>NUCLEOTIDE SEQUENCE [LARGE SCALE GENOMIC DNA]</scope>
    <source>
        <strain evidence="8 9">CLA-KB-P133</strain>
    </source>
</reference>
<name>A0AB35U5N2_9FIRM</name>
<dbReference type="GO" id="GO:0051301">
    <property type="term" value="P:cell division"/>
    <property type="evidence" value="ECO:0007669"/>
    <property type="project" value="UniProtKB-KW"/>
</dbReference>
<dbReference type="Gene3D" id="3.40.50.10960">
    <property type="match status" value="1"/>
</dbReference>
<dbReference type="AlphaFoldDB" id="A0AB35U5N2"/>
<dbReference type="GO" id="GO:0005886">
    <property type="term" value="C:plasma membrane"/>
    <property type="evidence" value="ECO:0007669"/>
    <property type="project" value="TreeGrafter"/>
</dbReference>
<protein>
    <submittedName>
        <fullName evidence="8">FtsQ-type POTRA domain-containing protein</fullName>
    </submittedName>
</protein>
<evidence type="ECO:0000256" key="2">
    <source>
        <dbReference type="ARBA" id="ARBA00022618"/>
    </source>
</evidence>
<dbReference type="PANTHER" id="PTHR37820:SF1">
    <property type="entry name" value="CELL DIVISION PROTEIN FTSQ"/>
    <property type="match status" value="1"/>
</dbReference>
<dbReference type="EMBL" id="JALBUR010000022">
    <property type="protein sequence ID" value="MDX8420124.1"/>
    <property type="molecule type" value="Genomic_DNA"/>
</dbReference>
<evidence type="ECO:0000313" key="8">
    <source>
        <dbReference type="EMBL" id="MDX8420124.1"/>
    </source>
</evidence>
<proteinExistence type="predicted"/>
<keyword evidence="5" id="KW-0131">Cell cycle</keyword>
<keyword evidence="1" id="KW-1003">Cell membrane</keyword>
<evidence type="ECO:0000256" key="3">
    <source>
        <dbReference type="ARBA" id="ARBA00022692"/>
    </source>
</evidence>